<feature type="region of interest" description="Disordered" evidence="1">
    <location>
        <begin position="100"/>
        <end position="122"/>
    </location>
</feature>
<evidence type="ECO:0000313" key="2">
    <source>
        <dbReference type="EMBL" id="CAF0777531.1"/>
    </source>
</evidence>
<reference evidence="2" key="1">
    <citation type="submission" date="2021-02" db="EMBL/GenBank/DDBJ databases">
        <authorList>
            <person name="Nowell W R."/>
        </authorList>
    </citation>
    <scope>NUCLEOTIDE SEQUENCE</scope>
    <source>
        <strain evidence="2">Ploen Becks lab</strain>
    </source>
</reference>
<feature type="region of interest" description="Disordered" evidence="1">
    <location>
        <begin position="25"/>
        <end position="66"/>
    </location>
</feature>
<protein>
    <submittedName>
        <fullName evidence="2">Uncharacterized protein</fullName>
    </submittedName>
</protein>
<keyword evidence="3" id="KW-1185">Reference proteome</keyword>
<dbReference type="OrthoDB" id="10133664at2759"/>
<name>A0A813R2H8_9BILA</name>
<proteinExistence type="predicted"/>
<dbReference type="AlphaFoldDB" id="A0A813R2H8"/>
<evidence type="ECO:0000313" key="3">
    <source>
        <dbReference type="Proteomes" id="UP000663879"/>
    </source>
</evidence>
<accession>A0A813R2H8</accession>
<sequence>MVNTSVLLTHSNDDLQIKKNYRIEKASPDNFEKQSSNPSIKSWGHKKDERIPKMSKGSRRLNGLDLLPRKKQVSKIECNKNELDYDEMGYEIMYDTKSDEKMHSLSRTNSDSQSADNQNSLL</sequence>
<gene>
    <name evidence="2" type="ORF">OXX778_LOCUS5280</name>
</gene>
<evidence type="ECO:0000256" key="1">
    <source>
        <dbReference type="SAM" id="MobiDB-lite"/>
    </source>
</evidence>
<feature type="compositionally biased region" description="Low complexity" evidence="1">
    <location>
        <begin position="109"/>
        <end position="122"/>
    </location>
</feature>
<comment type="caution">
    <text evidence="2">The sequence shown here is derived from an EMBL/GenBank/DDBJ whole genome shotgun (WGS) entry which is preliminary data.</text>
</comment>
<organism evidence="2 3">
    <name type="scientific">Brachionus calyciflorus</name>
    <dbReference type="NCBI Taxonomy" id="104777"/>
    <lineage>
        <taxon>Eukaryota</taxon>
        <taxon>Metazoa</taxon>
        <taxon>Spiralia</taxon>
        <taxon>Gnathifera</taxon>
        <taxon>Rotifera</taxon>
        <taxon>Eurotatoria</taxon>
        <taxon>Monogononta</taxon>
        <taxon>Pseudotrocha</taxon>
        <taxon>Ploima</taxon>
        <taxon>Brachionidae</taxon>
        <taxon>Brachionus</taxon>
    </lineage>
</organism>
<dbReference type="EMBL" id="CAJNOC010000565">
    <property type="protein sequence ID" value="CAF0777531.1"/>
    <property type="molecule type" value="Genomic_DNA"/>
</dbReference>
<dbReference type="Proteomes" id="UP000663879">
    <property type="component" value="Unassembled WGS sequence"/>
</dbReference>